<evidence type="ECO:0000313" key="3">
    <source>
        <dbReference type="Proteomes" id="UP000541444"/>
    </source>
</evidence>
<reference evidence="2 3" key="1">
    <citation type="journal article" date="2020" name="IScience">
        <title>Genome Sequencing of the Endangered Kingdonia uniflora (Circaeasteraceae, Ranunculales) Reveals Potential Mechanisms of Evolutionary Specialization.</title>
        <authorList>
            <person name="Sun Y."/>
            <person name="Deng T."/>
            <person name="Zhang A."/>
            <person name="Moore M.J."/>
            <person name="Landis J.B."/>
            <person name="Lin N."/>
            <person name="Zhang H."/>
            <person name="Zhang X."/>
            <person name="Huang J."/>
            <person name="Zhang X."/>
            <person name="Sun H."/>
            <person name="Wang H."/>
        </authorList>
    </citation>
    <scope>NUCLEOTIDE SEQUENCE [LARGE SCALE GENOMIC DNA]</scope>
    <source>
        <strain evidence="2">TB1705</strain>
        <tissue evidence="2">Leaf</tissue>
    </source>
</reference>
<dbReference type="AlphaFoldDB" id="A0A7J7P7W7"/>
<gene>
    <name evidence="2" type="ORF">GIB67_036521</name>
</gene>
<dbReference type="Proteomes" id="UP000541444">
    <property type="component" value="Unassembled WGS sequence"/>
</dbReference>
<name>A0A7J7P7W7_9MAGN</name>
<evidence type="ECO:0000313" key="2">
    <source>
        <dbReference type="EMBL" id="KAF6175430.1"/>
    </source>
</evidence>
<protein>
    <submittedName>
        <fullName evidence="2">Uncharacterized protein</fullName>
    </submittedName>
</protein>
<sequence>MRRSFWSSGGHGHGGGGGMIRAVGRAMGASATKPRLTSSTTNMFSVSSSSSTPSTSVTSYSPVGSSTTATISSGGSNGYNGVPSSPWHSSSSFFSEFDDHEWDWVNGGGEEDYEDVIINDRYVFGQVPSVDEVESAVSAIQHILAPASYAQFIEDGISSGSEMDWLEPSVYLFNQRMIPSHRNENVYDAFHLLQTDPSIQRMVVSLSSDRAVWEAVLNNEVVRELRDSYAVDKGKYNGPEGNDVAAKSILMSILKNTKEKVMELIEKITKFANEVFQPSHGEKEPTTSSTTNQFDKAIRSSLMLSVIVLLVVIVTRAVKA</sequence>
<evidence type="ECO:0000256" key="1">
    <source>
        <dbReference type="SAM" id="MobiDB-lite"/>
    </source>
</evidence>
<dbReference type="PANTHER" id="PTHR33625">
    <property type="entry name" value="OS08G0179900 PROTEIN"/>
    <property type="match status" value="1"/>
</dbReference>
<comment type="caution">
    <text evidence="2">The sequence shown here is derived from an EMBL/GenBank/DDBJ whole genome shotgun (WGS) entry which is preliminary data.</text>
</comment>
<keyword evidence="3" id="KW-1185">Reference proteome</keyword>
<organism evidence="2 3">
    <name type="scientific">Kingdonia uniflora</name>
    <dbReference type="NCBI Taxonomy" id="39325"/>
    <lineage>
        <taxon>Eukaryota</taxon>
        <taxon>Viridiplantae</taxon>
        <taxon>Streptophyta</taxon>
        <taxon>Embryophyta</taxon>
        <taxon>Tracheophyta</taxon>
        <taxon>Spermatophyta</taxon>
        <taxon>Magnoliopsida</taxon>
        <taxon>Ranunculales</taxon>
        <taxon>Circaeasteraceae</taxon>
        <taxon>Kingdonia</taxon>
    </lineage>
</organism>
<feature type="compositionally biased region" description="Low complexity" evidence="1">
    <location>
        <begin position="37"/>
        <end position="74"/>
    </location>
</feature>
<dbReference type="OrthoDB" id="737041at2759"/>
<feature type="region of interest" description="Disordered" evidence="1">
    <location>
        <begin position="1"/>
        <end position="77"/>
    </location>
</feature>
<feature type="compositionally biased region" description="Gly residues" evidence="1">
    <location>
        <begin position="9"/>
        <end position="19"/>
    </location>
</feature>
<accession>A0A7J7P7W7</accession>
<dbReference type="PANTHER" id="PTHR33625:SF3">
    <property type="entry name" value="OS04G0550700 PROTEIN"/>
    <property type="match status" value="1"/>
</dbReference>
<proteinExistence type="predicted"/>
<dbReference type="EMBL" id="JACGCM010000188">
    <property type="protein sequence ID" value="KAF6175430.1"/>
    <property type="molecule type" value="Genomic_DNA"/>
</dbReference>